<dbReference type="Proteomes" id="UP000651271">
    <property type="component" value="Unassembled WGS sequence"/>
</dbReference>
<dbReference type="EMBL" id="JACOIJ010000008">
    <property type="protein sequence ID" value="MBD1429190.1"/>
    <property type="molecule type" value="Genomic_DNA"/>
</dbReference>
<comment type="caution">
    <text evidence="2">The sequence shown here is derived from an EMBL/GenBank/DDBJ whole genome shotgun (WGS) entry which is preliminary data.</text>
</comment>
<sequence length="130" mass="14492">MSTNYSLLFYLKKPKNYVSGLKPIYMRITVDGIPKEVSTGRECYPSKWNSKANRVKGTTEAVKTLKSYLDTLVTKISTRCLSLRFTSIEKRTRLVFSLDLAIAVRIIVSDKPKSAGPGRVPGGHVLQIAI</sequence>
<dbReference type="Pfam" id="PF17293">
    <property type="entry name" value="Arm-DNA-bind_5"/>
    <property type="match status" value="1"/>
</dbReference>
<dbReference type="InterPro" id="IPR035386">
    <property type="entry name" value="Arm-DNA-bind_5"/>
</dbReference>
<proteinExistence type="predicted"/>
<reference evidence="2 3" key="1">
    <citation type="submission" date="2020-08" db="EMBL/GenBank/DDBJ databases">
        <title>Sphingobacterium sp. DN04309 isolated from aquaculture water.</title>
        <authorList>
            <person name="Zhang M."/>
        </authorList>
    </citation>
    <scope>NUCLEOTIDE SEQUENCE [LARGE SCALE GENOMIC DNA]</scope>
    <source>
        <strain evidence="2 3">DN04309</strain>
    </source>
</reference>
<feature type="domain" description="Arm DNA-binding" evidence="1">
    <location>
        <begin position="9"/>
        <end position="84"/>
    </location>
</feature>
<gene>
    <name evidence="2" type="ORF">H8B04_06340</name>
</gene>
<keyword evidence="3" id="KW-1185">Reference proteome</keyword>
<protein>
    <recommendedName>
        <fullName evidence="1">Arm DNA-binding domain-containing protein</fullName>
    </recommendedName>
</protein>
<evidence type="ECO:0000259" key="1">
    <source>
        <dbReference type="Pfam" id="PF17293"/>
    </source>
</evidence>
<accession>A0ABR7YCZ8</accession>
<organism evidence="2 3">
    <name type="scientific">Sphingobacterium litopenaei</name>
    <dbReference type="NCBI Taxonomy" id="2763500"/>
    <lineage>
        <taxon>Bacteria</taxon>
        <taxon>Pseudomonadati</taxon>
        <taxon>Bacteroidota</taxon>
        <taxon>Sphingobacteriia</taxon>
        <taxon>Sphingobacteriales</taxon>
        <taxon>Sphingobacteriaceae</taxon>
        <taxon>Sphingobacterium</taxon>
    </lineage>
</organism>
<evidence type="ECO:0000313" key="2">
    <source>
        <dbReference type="EMBL" id="MBD1429190.1"/>
    </source>
</evidence>
<evidence type="ECO:0000313" key="3">
    <source>
        <dbReference type="Proteomes" id="UP000651271"/>
    </source>
</evidence>
<name>A0ABR7YCZ8_9SPHI</name>